<dbReference type="CDD" id="cd01066">
    <property type="entry name" value="APP_MetAP"/>
    <property type="match status" value="1"/>
</dbReference>
<evidence type="ECO:0000313" key="2">
    <source>
        <dbReference type="EMBL" id="OKB67348.1"/>
    </source>
</evidence>
<dbReference type="PANTHER" id="PTHR46112:SF2">
    <property type="entry name" value="XAA-PRO AMINOPEPTIDASE P-RELATED"/>
    <property type="match status" value="1"/>
</dbReference>
<dbReference type="InterPro" id="IPR029149">
    <property type="entry name" value="Creatin/AminoP/Spt16_N"/>
</dbReference>
<evidence type="ECO:0000259" key="1">
    <source>
        <dbReference type="Pfam" id="PF00557"/>
    </source>
</evidence>
<feature type="domain" description="Peptidase M24" evidence="1">
    <location>
        <begin position="183"/>
        <end position="404"/>
    </location>
</feature>
<keyword evidence="2" id="KW-0031">Aminopeptidase</keyword>
<dbReference type="InterPro" id="IPR000994">
    <property type="entry name" value="Pept_M24"/>
</dbReference>
<keyword evidence="2" id="KW-0645">Protease</keyword>
<dbReference type="AlphaFoldDB" id="A0A1Q4P2H9"/>
<gene>
    <name evidence="2" type="ORF">BHU62_07605</name>
</gene>
<proteinExistence type="predicted"/>
<name>A0A1Q4P2H9_SERMA</name>
<organism evidence="2 3">
    <name type="scientific">Serratia marcescens</name>
    <dbReference type="NCBI Taxonomy" id="615"/>
    <lineage>
        <taxon>Bacteria</taxon>
        <taxon>Pseudomonadati</taxon>
        <taxon>Pseudomonadota</taxon>
        <taxon>Gammaproteobacteria</taxon>
        <taxon>Enterobacterales</taxon>
        <taxon>Yersiniaceae</taxon>
        <taxon>Serratia</taxon>
    </lineage>
</organism>
<accession>A0A1Q4P2H9</accession>
<dbReference type="GO" id="GO:0004177">
    <property type="term" value="F:aminopeptidase activity"/>
    <property type="evidence" value="ECO:0007669"/>
    <property type="project" value="UniProtKB-KW"/>
</dbReference>
<dbReference type="PANTHER" id="PTHR46112">
    <property type="entry name" value="AMINOPEPTIDASE"/>
    <property type="match status" value="1"/>
</dbReference>
<keyword evidence="2" id="KW-0378">Hydrolase</keyword>
<sequence length="423" mass="45793">MRSNDMLKPPEPLSLAERDRRWQLARDIMQTENLAALIVYGDREAAAPAGFAPDCYFTNDRPGSIVVFVGDESPRVYTFASMMVADHLQASLRGDLQWISAAQLFVGKTGRDVGAWLAERHLAGARIGIIGLEPYPPFYFDGAMPARTLQGLTEALPTANWVPVYREFFRRASVKSGEELTLVRYAAQIGEAMSETLRTTAKPGVSEAELVAAVTATCFSMGGYTAELLLGSGPEYVGWGPPAWQYRAQAPRVLQEGDLVLSEIFALYGMMETQHQAAVAIGEVHAEILRAAEVARESYELGLRALRVGNTFGDVVDAMEQPLLAAGGWHVHPLIHSLNPYGPVGFGTAPGIETLPEAAHYVQLRRLPTVGRELPLLAGMCFAFEPNCAFGRHMANIGGTVLVGETGGVALNVNSTRLMFADG</sequence>
<dbReference type="EMBL" id="MJAO01000006">
    <property type="protein sequence ID" value="OKB67348.1"/>
    <property type="molecule type" value="Genomic_DNA"/>
</dbReference>
<dbReference type="Gene3D" id="3.40.350.10">
    <property type="entry name" value="Creatinase/prolidase N-terminal domain"/>
    <property type="match status" value="1"/>
</dbReference>
<reference evidence="2 3" key="1">
    <citation type="submission" date="2016-09" db="EMBL/GenBank/DDBJ databases">
        <title>Serratia marcescens MSU-97 and epiphytic antimycotic-producing bacteria.</title>
        <authorList>
            <person name="Matilla M.A."/>
        </authorList>
    </citation>
    <scope>NUCLEOTIDE SEQUENCE [LARGE SCALE GENOMIC DNA]</scope>
    <source>
        <strain evidence="2 3">MSU-97</strain>
    </source>
</reference>
<dbReference type="InterPro" id="IPR036005">
    <property type="entry name" value="Creatinase/aminopeptidase-like"/>
</dbReference>
<dbReference type="Proteomes" id="UP000185770">
    <property type="component" value="Unassembled WGS sequence"/>
</dbReference>
<dbReference type="SUPFAM" id="SSF53092">
    <property type="entry name" value="Creatinase/prolidase N-terminal domain"/>
    <property type="match status" value="1"/>
</dbReference>
<comment type="caution">
    <text evidence="2">The sequence shown here is derived from an EMBL/GenBank/DDBJ whole genome shotgun (WGS) entry which is preliminary data.</text>
</comment>
<protein>
    <submittedName>
        <fullName evidence="2">Xaa-Pro aminopeptidase</fullName>
    </submittedName>
</protein>
<dbReference type="Pfam" id="PF00557">
    <property type="entry name" value="Peptidase_M24"/>
    <property type="match status" value="1"/>
</dbReference>
<evidence type="ECO:0000313" key="3">
    <source>
        <dbReference type="Proteomes" id="UP000185770"/>
    </source>
</evidence>
<dbReference type="InterPro" id="IPR050659">
    <property type="entry name" value="Peptidase_M24B"/>
</dbReference>
<dbReference type="SUPFAM" id="SSF55920">
    <property type="entry name" value="Creatinase/aminopeptidase"/>
    <property type="match status" value="1"/>
</dbReference>
<dbReference type="Gene3D" id="3.90.230.10">
    <property type="entry name" value="Creatinase/methionine aminopeptidase superfamily"/>
    <property type="match status" value="1"/>
</dbReference>